<evidence type="ECO:0000256" key="1">
    <source>
        <dbReference type="ARBA" id="ARBA00009995"/>
    </source>
</evidence>
<evidence type="ECO:0000259" key="3">
    <source>
        <dbReference type="Pfam" id="PF06722"/>
    </source>
</evidence>
<comment type="caution">
    <text evidence="4">The sequence shown here is derived from an EMBL/GenBank/DDBJ whole genome shotgun (WGS) entry which is preliminary data.</text>
</comment>
<dbReference type="NCBIfam" id="TIGR01426">
    <property type="entry name" value="MGT"/>
    <property type="match status" value="1"/>
</dbReference>
<dbReference type="FunFam" id="3.40.50.2000:FF:000072">
    <property type="entry name" value="Glycosyl transferase"/>
    <property type="match status" value="1"/>
</dbReference>
<protein>
    <submittedName>
        <fullName evidence="4">Glucosyltransferase</fullName>
    </submittedName>
</protein>
<dbReference type="PANTHER" id="PTHR21015">
    <property type="entry name" value="UDP-N-ACETYLGLUCOSAMINE--N-ACETYLMURAMYL-(PENTAPEPTIDE) PYROPHOSPHORYL-UNDECAPRENOL N-ACETYLGLUCOSAMINE TRANSFERASE 1"/>
    <property type="match status" value="1"/>
</dbReference>
<evidence type="ECO:0000313" key="5">
    <source>
        <dbReference type="Proteomes" id="UP000260649"/>
    </source>
</evidence>
<feature type="domain" description="Erythromycin biosynthesis protein CIII-like C-terminal" evidence="3">
    <location>
        <begin position="248"/>
        <end position="371"/>
    </location>
</feature>
<dbReference type="GO" id="GO:0008194">
    <property type="term" value="F:UDP-glycosyltransferase activity"/>
    <property type="evidence" value="ECO:0007669"/>
    <property type="project" value="InterPro"/>
</dbReference>
<dbReference type="CDD" id="cd03784">
    <property type="entry name" value="GT1_Gtf-like"/>
    <property type="match status" value="1"/>
</dbReference>
<dbReference type="InterPro" id="IPR006326">
    <property type="entry name" value="UDPGT_MGT-like"/>
</dbReference>
<dbReference type="PANTHER" id="PTHR21015:SF22">
    <property type="entry name" value="GLYCOSYLTRANSFERASE"/>
    <property type="match status" value="1"/>
</dbReference>
<gene>
    <name evidence="4" type="ORF">DV520_04045</name>
</gene>
<keyword evidence="5" id="KW-1185">Reference proteome</keyword>
<name>A0A3E2B583_9FIRM</name>
<dbReference type="Pfam" id="PF06722">
    <property type="entry name" value="EryCIII-like_C"/>
    <property type="match status" value="1"/>
</dbReference>
<organism evidence="4 5">
    <name type="scientific">Evtepia gabavorous</name>
    <dbReference type="NCBI Taxonomy" id="2211183"/>
    <lineage>
        <taxon>Bacteria</taxon>
        <taxon>Bacillati</taxon>
        <taxon>Bacillota</taxon>
        <taxon>Clostridia</taxon>
        <taxon>Eubacteriales</taxon>
        <taxon>Evtepia</taxon>
    </lineage>
</organism>
<accession>A0A3E2B583</accession>
<sequence>MSKLVFFNIPAYGHTNPTLGVVRELVARGNQVWYYSFAPFQKVIQEAGATFVPCDDAALGMTPSPEDSARVGKDLAFSIDLIVRATLALDEKICRDMERIAPDGIVADSMAFWGKLAAQKLGIPFLSSTTTFAFNRASAKVMGQGMGNLFSMVRAVPKIHRSLRRLRAYGYPVKNVFSILENDNATHTIVYTSRYFQPAAETFSPRYVFVGPSLRPIRQPLAPSPQKTVYISLGTVNNQNLPFYRSCLTALGETPYRVVMAVGRESMRHALGPLPANVQAEAMVDQIGVLAAADVFLTHCGMNSVSEALFFDVPLVCCPQTQEQRGVANRVLALGAGLLLPDDSPQAIAQAIGIALSDPSYRAHAATIAQSFRESGGAPQAAETILQVIAQDRATGT</sequence>
<dbReference type="InterPro" id="IPR002213">
    <property type="entry name" value="UDP_glucos_trans"/>
</dbReference>
<reference evidence="4 5" key="1">
    <citation type="submission" date="2018-07" db="EMBL/GenBank/DDBJ databases">
        <title>GABA Modulating Bacteria of the Human Gut Microbiota.</title>
        <authorList>
            <person name="Strandwitz P."/>
            <person name="Kim K.H."/>
            <person name="Terekhova D."/>
            <person name="Liu J.K."/>
            <person name="Sharma A."/>
            <person name="Levering J."/>
            <person name="Mcdonald D."/>
            <person name="Dietrich D."/>
            <person name="Ramadhar T.R."/>
            <person name="Lekbua A."/>
            <person name="Mroue N."/>
            <person name="Liston C."/>
            <person name="Stewart E.J."/>
            <person name="Dubin M.J."/>
            <person name="Zengler K."/>
            <person name="Knight R."/>
            <person name="Gilbert J.A."/>
            <person name="Clardy J."/>
            <person name="Lewis K."/>
        </authorList>
    </citation>
    <scope>NUCLEOTIDE SEQUENCE [LARGE SCALE GENOMIC DNA]</scope>
    <source>
        <strain evidence="4 5">KLE1738</strain>
    </source>
</reference>
<keyword evidence="2 4" id="KW-0808">Transferase</keyword>
<dbReference type="AlphaFoldDB" id="A0A3E2B583"/>
<dbReference type="GO" id="GO:0016758">
    <property type="term" value="F:hexosyltransferase activity"/>
    <property type="evidence" value="ECO:0007669"/>
    <property type="project" value="InterPro"/>
</dbReference>
<dbReference type="InterPro" id="IPR010610">
    <property type="entry name" value="EryCIII-like_C"/>
</dbReference>
<comment type="similarity">
    <text evidence="1">Belongs to the UDP-glycosyltransferase family.</text>
</comment>
<dbReference type="SUPFAM" id="SSF53756">
    <property type="entry name" value="UDP-Glycosyltransferase/glycogen phosphorylase"/>
    <property type="match status" value="1"/>
</dbReference>
<dbReference type="Gene3D" id="3.40.50.2000">
    <property type="entry name" value="Glycogen Phosphorylase B"/>
    <property type="match status" value="2"/>
</dbReference>
<dbReference type="RefSeq" id="WP_117141861.1">
    <property type="nucleotide sequence ID" value="NZ_CAKXKJ010000001.1"/>
</dbReference>
<dbReference type="GeneID" id="97994915"/>
<dbReference type="Proteomes" id="UP000260649">
    <property type="component" value="Unassembled WGS sequence"/>
</dbReference>
<proteinExistence type="inferred from homology"/>
<evidence type="ECO:0000313" key="4">
    <source>
        <dbReference type="EMBL" id="RFT07167.1"/>
    </source>
</evidence>
<dbReference type="EMBL" id="QQRQ01000004">
    <property type="protein sequence ID" value="RFT07167.1"/>
    <property type="molecule type" value="Genomic_DNA"/>
</dbReference>
<dbReference type="OrthoDB" id="6620093at2"/>
<evidence type="ECO:0000256" key="2">
    <source>
        <dbReference type="ARBA" id="ARBA00022679"/>
    </source>
</evidence>